<dbReference type="InParanoid" id="A0A7J7CH11"/>
<dbReference type="Gene3D" id="3.20.20.70">
    <property type="entry name" value="Aldolase class I"/>
    <property type="match status" value="1"/>
</dbReference>
<name>A0A7J7CH11_TRIWF</name>
<sequence length="99" mass="10337">MSGTNIPVIAAGGILDARGYVAALALGAHGVCLGTSSVESYAHPLYNMKLVKLDKTEYTDVFGRQKDIRRFAGTVPNATATGDVERMAMYAAQGVGLSS</sequence>
<keyword evidence="2" id="KW-1185">Reference proteome</keyword>
<keyword evidence="1" id="KW-0560">Oxidoreductase</keyword>
<dbReference type="PANTHER" id="PTHR32332:SF20">
    <property type="entry name" value="2-NITROPROPANE DIOXYGENASE-LIKE PROTEIN"/>
    <property type="match status" value="1"/>
</dbReference>
<dbReference type="SUPFAM" id="SSF51412">
    <property type="entry name" value="Inosine monophosphate dehydrogenase (IMPDH)"/>
    <property type="match status" value="1"/>
</dbReference>
<evidence type="ECO:0000313" key="1">
    <source>
        <dbReference type="EMBL" id="KAF5733348.1"/>
    </source>
</evidence>
<dbReference type="EMBL" id="JAAARO010000017">
    <property type="protein sequence ID" value="KAF5733348.1"/>
    <property type="molecule type" value="Genomic_DNA"/>
</dbReference>
<dbReference type="Proteomes" id="UP000593562">
    <property type="component" value="Unassembled WGS sequence"/>
</dbReference>
<dbReference type="GO" id="GO:0004497">
    <property type="term" value="F:monooxygenase activity"/>
    <property type="evidence" value="ECO:0007669"/>
    <property type="project" value="UniProtKB-KW"/>
</dbReference>
<dbReference type="InterPro" id="IPR013785">
    <property type="entry name" value="Aldolase_TIM"/>
</dbReference>
<organism evidence="1 2">
    <name type="scientific">Tripterygium wilfordii</name>
    <name type="common">Thunder God vine</name>
    <dbReference type="NCBI Taxonomy" id="458696"/>
    <lineage>
        <taxon>Eukaryota</taxon>
        <taxon>Viridiplantae</taxon>
        <taxon>Streptophyta</taxon>
        <taxon>Embryophyta</taxon>
        <taxon>Tracheophyta</taxon>
        <taxon>Spermatophyta</taxon>
        <taxon>Magnoliopsida</taxon>
        <taxon>eudicotyledons</taxon>
        <taxon>Gunneridae</taxon>
        <taxon>Pentapetalae</taxon>
        <taxon>rosids</taxon>
        <taxon>fabids</taxon>
        <taxon>Celastrales</taxon>
        <taxon>Celastraceae</taxon>
        <taxon>Tripterygium</taxon>
    </lineage>
</organism>
<protein>
    <submittedName>
        <fullName evidence="1">Nitronate monooxygenase</fullName>
    </submittedName>
</protein>
<comment type="caution">
    <text evidence="1">The sequence shown here is derived from an EMBL/GenBank/DDBJ whole genome shotgun (WGS) entry which is preliminary data.</text>
</comment>
<reference evidence="1 2" key="1">
    <citation type="journal article" date="2020" name="Nat. Commun.">
        <title>Genome of Tripterygium wilfordii and identification of cytochrome P450 involved in triptolide biosynthesis.</title>
        <authorList>
            <person name="Tu L."/>
            <person name="Su P."/>
            <person name="Zhang Z."/>
            <person name="Gao L."/>
            <person name="Wang J."/>
            <person name="Hu T."/>
            <person name="Zhou J."/>
            <person name="Zhang Y."/>
            <person name="Zhao Y."/>
            <person name="Liu Y."/>
            <person name="Song Y."/>
            <person name="Tong Y."/>
            <person name="Lu Y."/>
            <person name="Yang J."/>
            <person name="Xu C."/>
            <person name="Jia M."/>
            <person name="Peters R.J."/>
            <person name="Huang L."/>
            <person name="Gao W."/>
        </authorList>
    </citation>
    <scope>NUCLEOTIDE SEQUENCE [LARGE SCALE GENOMIC DNA]</scope>
    <source>
        <strain evidence="2">cv. XIE 37</strain>
        <tissue evidence="1">Leaf</tissue>
    </source>
</reference>
<keyword evidence="1" id="KW-0503">Monooxygenase</keyword>
<dbReference type="PANTHER" id="PTHR32332">
    <property type="entry name" value="2-NITROPROPANE DIOXYGENASE"/>
    <property type="match status" value="1"/>
</dbReference>
<evidence type="ECO:0000313" key="2">
    <source>
        <dbReference type="Proteomes" id="UP000593562"/>
    </source>
</evidence>
<accession>A0A7J7CH11</accession>
<dbReference type="Pfam" id="PF03060">
    <property type="entry name" value="NMO"/>
    <property type="match status" value="1"/>
</dbReference>
<proteinExistence type="predicted"/>
<gene>
    <name evidence="1" type="ORF">HS088_TW17G00890</name>
</gene>
<dbReference type="AlphaFoldDB" id="A0A7J7CH11"/>